<keyword evidence="6" id="KW-0858">Xylan degradation</keyword>
<dbReference type="Gene3D" id="3.20.20.80">
    <property type="entry name" value="Glycosidases"/>
    <property type="match status" value="1"/>
</dbReference>
<dbReference type="PROSITE" id="PS00659">
    <property type="entry name" value="GLYCOSYL_HYDROL_F5"/>
    <property type="match status" value="1"/>
</dbReference>
<dbReference type="Pfam" id="PF00150">
    <property type="entry name" value="Cellulase"/>
    <property type="match status" value="1"/>
</dbReference>
<keyword evidence="6" id="KW-0624">Polysaccharide degradation</keyword>
<evidence type="ECO:0000256" key="3">
    <source>
        <dbReference type="RuleBase" id="RU361153"/>
    </source>
</evidence>
<comment type="caution">
    <text evidence="6">The sequence shown here is derived from an EMBL/GenBank/DDBJ whole genome shotgun (WGS) entry which is preliminary data.</text>
</comment>
<dbReference type="InterPro" id="IPR018087">
    <property type="entry name" value="Glyco_hydro_5_CS"/>
</dbReference>
<proteinExistence type="inferred from homology"/>
<dbReference type="SUPFAM" id="SSF51445">
    <property type="entry name" value="(Trans)glycosidases"/>
    <property type="match status" value="1"/>
</dbReference>
<feature type="signal peptide" evidence="4">
    <location>
        <begin position="1"/>
        <end position="37"/>
    </location>
</feature>
<evidence type="ECO:0000313" key="6">
    <source>
        <dbReference type="EMBL" id="PTU32936.1"/>
    </source>
</evidence>
<feature type="domain" description="Glycoside hydrolase family 5" evidence="5">
    <location>
        <begin position="61"/>
        <end position="289"/>
    </location>
</feature>
<reference evidence="6 7" key="1">
    <citation type="submission" date="2018-04" db="EMBL/GenBank/DDBJ databases">
        <title>Novel species isolated from glacier.</title>
        <authorList>
            <person name="Liu Q."/>
            <person name="Xin Y.-H."/>
        </authorList>
    </citation>
    <scope>NUCLEOTIDE SEQUENCE [LARGE SCALE GENOMIC DNA]</scope>
    <source>
        <strain evidence="6 7">GT1R17</strain>
    </source>
</reference>
<keyword evidence="7" id="KW-1185">Reference proteome</keyword>
<evidence type="ECO:0000256" key="2">
    <source>
        <dbReference type="ARBA" id="ARBA00023295"/>
    </source>
</evidence>
<dbReference type="PANTHER" id="PTHR12631">
    <property type="entry name" value="ALPHA-L-IDURONIDASE"/>
    <property type="match status" value="1"/>
</dbReference>
<dbReference type="GO" id="GO:0045493">
    <property type="term" value="P:xylan catabolic process"/>
    <property type="evidence" value="ECO:0007669"/>
    <property type="project" value="UniProtKB-KW"/>
</dbReference>
<evidence type="ECO:0000313" key="7">
    <source>
        <dbReference type="Proteomes" id="UP000244248"/>
    </source>
</evidence>
<keyword evidence="4" id="KW-0732">Signal</keyword>
<dbReference type="InterPro" id="IPR017853">
    <property type="entry name" value="GH"/>
</dbReference>
<comment type="similarity">
    <text evidence="3">Belongs to the glycosyl hydrolase 5 (cellulase A) family.</text>
</comment>
<dbReference type="EMBL" id="QANS01000001">
    <property type="protein sequence ID" value="PTU32936.1"/>
    <property type="molecule type" value="Genomic_DNA"/>
</dbReference>
<dbReference type="AlphaFoldDB" id="A0A2T5MK29"/>
<evidence type="ECO:0000256" key="4">
    <source>
        <dbReference type="SAM" id="SignalP"/>
    </source>
</evidence>
<dbReference type="InterPro" id="IPR001547">
    <property type="entry name" value="Glyco_hydro_5"/>
</dbReference>
<dbReference type="GO" id="GO:0004553">
    <property type="term" value="F:hydrolase activity, hydrolyzing O-glycosyl compounds"/>
    <property type="evidence" value="ECO:0007669"/>
    <property type="project" value="InterPro"/>
</dbReference>
<accession>A0A2T5MK29</accession>
<protein>
    <submittedName>
        <fullName evidence="6">Beta-1,4-xylanase</fullName>
    </submittedName>
</protein>
<dbReference type="Proteomes" id="UP000244248">
    <property type="component" value="Unassembled WGS sequence"/>
</dbReference>
<evidence type="ECO:0000259" key="5">
    <source>
        <dbReference type="Pfam" id="PF00150"/>
    </source>
</evidence>
<keyword evidence="6" id="KW-0119">Carbohydrate metabolism</keyword>
<dbReference type="OrthoDB" id="912485at2"/>
<name>A0A2T5MK29_9GAMM</name>
<dbReference type="InterPro" id="IPR051923">
    <property type="entry name" value="Glycosyl_Hydrolase_39"/>
</dbReference>
<organism evidence="6 7">
    <name type="scientific">Stenotrophobium rhamnosiphilum</name>
    <dbReference type="NCBI Taxonomy" id="2029166"/>
    <lineage>
        <taxon>Bacteria</taxon>
        <taxon>Pseudomonadati</taxon>
        <taxon>Pseudomonadota</taxon>
        <taxon>Gammaproteobacteria</taxon>
        <taxon>Nevskiales</taxon>
        <taxon>Nevskiaceae</taxon>
        <taxon>Stenotrophobium</taxon>
    </lineage>
</organism>
<gene>
    <name evidence="6" type="ORF">CJD38_02150</name>
</gene>
<sequence length="440" mass="49317">MTSEMASKLMQFCSFTLVRKCLQLGLLAALLSLPAQAGTLPTLVMPEGVGINIHFTRGHEKELDMIAAAGIRVVRTDLKWDETENYKGVYDWSAYDELAANLAKRGMRPLFILDYSNALYEKSTPKIFQSLWSYHEVMSPRSPSSIAAFARWAAAAERHFSKYNVIWEIWNEPNIKFWKPKPNVEEYARLAMATCNAIRAVNTNATVIAPAASSFPWDFLEGLFKAGVLSCLDGVSVHPYRLFKLPETVTEDYARLRKLIEQYTPANIKKTIPILSGEWGYPTVIRGIPLEDQADLAVRMQLINLLNGVPLSIWYDWKNDGQEPGNYEHNFGIVGSDLTLKPAYDAIKTLTAQLTGYRLVQRVDIGHRDNYALLFANAKGHSKLVVWTAGRANNVRIAAPTLPRNTQLTLIDGRGLRSALKLDGNWISIRLTNSPAYIAP</sequence>
<feature type="chain" id="PRO_5015773669" evidence="4">
    <location>
        <begin position="38"/>
        <end position="440"/>
    </location>
</feature>
<dbReference type="RefSeq" id="WP_107938644.1">
    <property type="nucleotide sequence ID" value="NZ_QANS01000001.1"/>
</dbReference>
<dbReference type="PANTHER" id="PTHR12631:SF10">
    <property type="entry name" value="BETA-XYLOSIDASE-LIKE PROTEIN-RELATED"/>
    <property type="match status" value="1"/>
</dbReference>
<evidence type="ECO:0000256" key="1">
    <source>
        <dbReference type="ARBA" id="ARBA00022801"/>
    </source>
</evidence>
<keyword evidence="1 3" id="KW-0378">Hydrolase</keyword>
<keyword evidence="2 3" id="KW-0326">Glycosidase</keyword>